<name>K4IGQ8_PSYTT</name>
<keyword evidence="1" id="KW-0812">Transmembrane</keyword>
<sequence>MDSINASIEGLNLISDSAKDLKSQIKAKQSNLIKLLEKEIKIVPKNYYRTMWLSLGMAAIGIPMGVAFGAILGNMAYLSIGLPIGLGIGVAIGSSMDQKALKEGRQLDVEI</sequence>
<feature type="transmembrane region" description="Helical" evidence="1">
    <location>
        <begin position="77"/>
        <end position="96"/>
    </location>
</feature>
<dbReference type="EMBL" id="CP003879">
    <property type="protein sequence ID" value="AFU69712.1"/>
    <property type="molecule type" value="Genomic_DNA"/>
</dbReference>
<dbReference type="STRING" id="313595.P700755_003040"/>
<reference evidence="2" key="2">
    <citation type="submission" date="2012-09" db="EMBL/GenBank/DDBJ databases">
        <title>The complete sequence of Psychroflexus torquis an extreme psychrophile from sea-ice that is stimulated by light.</title>
        <authorList>
            <person name="Feng S."/>
            <person name="Powell S.M."/>
            <person name="Bowman J.P."/>
        </authorList>
    </citation>
    <scope>NUCLEOTIDE SEQUENCE [LARGE SCALE GENOMIC DNA]</scope>
    <source>
        <strain evidence="2">ATCC 700755</strain>
    </source>
</reference>
<dbReference type="KEGG" id="ptq:P700755_003040"/>
<organism evidence="2 3">
    <name type="scientific">Psychroflexus torquis (strain ATCC 700755 / CIP 106069 / ACAM 623)</name>
    <dbReference type="NCBI Taxonomy" id="313595"/>
    <lineage>
        <taxon>Bacteria</taxon>
        <taxon>Pseudomonadati</taxon>
        <taxon>Bacteroidota</taxon>
        <taxon>Flavobacteriia</taxon>
        <taxon>Flavobacteriales</taxon>
        <taxon>Flavobacteriaceae</taxon>
        <taxon>Psychroflexus</taxon>
    </lineage>
</organism>
<dbReference type="HOGENOM" id="CLU_146120_0_0_10"/>
<keyword evidence="3" id="KW-1185">Reference proteome</keyword>
<dbReference type="Proteomes" id="UP000008514">
    <property type="component" value="Chromosome"/>
</dbReference>
<evidence type="ECO:0000256" key="1">
    <source>
        <dbReference type="SAM" id="Phobius"/>
    </source>
</evidence>
<evidence type="ECO:0000313" key="3">
    <source>
        <dbReference type="Proteomes" id="UP000008514"/>
    </source>
</evidence>
<dbReference type="eggNOG" id="ENOG5032RJH">
    <property type="taxonomic scope" value="Bacteria"/>
</dbReference>
<keyword evidence="1" id="KW-1133">Transmembrane helix</keyword>
<dbReference type="AlphaFoldDB" id="K4IGQ8"/>
<proteinExistence type="predicted"/>
<reference evidence="2" key="1">
    <citation type="submission" date="2006-03" db="EMBL/GenBank/DDBJ databases">
        <authorList>
            <person name="Bowman J."/>
            <person name="Ferriera S."/>
            <person name="Johnson J."/>
            <person name="Kravitz S."/>
            <person name="Halpern A."/>
            <person name="Remington K."/>
            <person name="Beeson K."/>
            <person name="Tran B."/>
            <person name="Rogers Y.-H."/>
            <person name="Friedman R."/>
            <person name="Venter J.C."/>
        </authorList>
    </citation>
    <scope>NUCLEOTIDE SEQUENCE [LARGE SCALE GENOMIC DNA]</scope>
    <source>
        <strain evidence="2">ATCC 700755</strain>
    </source>
</reference>
<gene>
    <name evidence="2" type="ordered locus">P700755_003040</name>
</gene>
<feature type="transmembrane region" description="Helical" evidence="1">
    <location>
        <begin position="51"/>
        <end position="71"/>
    </location>
</feature>
<keyword evidence="1" id="KW-0472">Membrane</keyword>
<accession>K4IGQ8</accession>
<dbReference type="RefSeq" id="WP_015025265.1">
    <property type="nucleotide sequence ID" value="NC_018721.1"/>
</dbReference>
<evidence type="ECO:0000313" key="2">
    <source>
        <dbReference type="EMBL" id="AFU69712.1"/>
    </source>
</evidence>
<protein>
    <submittedName>
        <fullName evidence="2">Uncharacterized protein</fullName>
    </submittedName>
</protein>